<feature type="transmembrane region" description="Helical" evidence="1">
    <location>
        <begin position="156"/>
        <end position="174"/>
    </location>
</feature>
<sequence>MNLTLELLVEYLIATAILIGIVIVTYVIGRMVKYFVTYMAGKTGFSDWMAKFHLGKAILRSGMTIGEFFGKVSMWLILITGTLFGLATWFALVNYAYATTLILDIVNTYVYGFVKTFIIIVVGFLLTDAFIGYVYKGGESGGQLEFLSPVGEYLRLLFYLAVLIFALDVGGLSVKTLTMILIPVVWGLTIIMIILIAGKIAVEVLERARK</sequence>
<accession>A0A7J3Y044</accession>
<protein>
    <submittedName>
        <fullName evidence="2">Uncharacterized protein</fullName>
    </submittedName>
</protein>
<keyword evidence="1" id="KW-0812">Transmembrane</keyword>
<dbReference type="AlphaFoldDB" id="A0A7J3Y044"/>
<reference evidence="2" key="1">
    <citation type="journal article" date="2020" name="mSystems">
        <title>Genome- and Community-Level Interaction Insights into Carbon Utilization and Element Cycling Functions of Hydrothermarchaeota in Hydrothermal Sediment.</title>
        <authorList>
            <person name="Zhou Z."/>
            <person name="Liu Y."/>
            <person name="Xu W."/>
            <person name="Pan J."/>
            <person name="Luo Z.H."/>
            <person name="Li M."/>
        </authorList>
    </citation>
    <scope>NUCLEOTIDE SEQUENCE [LARGE SCALE GENOMIC DNA]</scope>
    <source>
        <strain evidence="2">SpSt-110</strain>
    </source>
</reference>
<comment type="caution">
    <text evidence="2">The sequence shown here is derived from an EMBL/GenBank/DDBJ whole genome shotgun (WGS) entry which is preliminary data.</text>
</comment>
<evidence type="ECO:0000256" key="1">
    <source>
        <dbReference type="SAM" id="Phobius"/>
    </source>
</evidence>
<organism evidence="2">
    <name type="scientific">Thermogladius calderae</name>
    <dbReference type="NCBI Taxonomy" id="1200300"/>
    <lineage>
        <taxon>Archaea</taxon>
        <taxon>Thermoproteota</taxon>
        <taxon>Thermoprotei</taxon>
        <taxon>Desulfurococcales</taxon>
        <taxon>Desulfurococcaceae</taxon>
        <taxon>Thermogladius</taxon>
    </lineage>
</organism>
<keyword evidence="1" id="KW-0472">Membrane</keyword>
<feature type="transmembrane region" description="Helical" evidence="1">
    <location>
        <begin position="12"/>
        <end position="29"/>
    </location>
</feature>
<feature type="transmembrane region" description="Helical" evidence="1">
    <location>
        <begin position="75"/>
        <end position="97"/>
    </location>
</feature>
<feature type="transmembrane region" description="Helical" evidence="1">
    <location>
        <begin position="180"/>
        <end position="202"/>
    </location>
</feature>
<evidence type="ECO:0000313" key="2">
    <source>
        <dbReference type="EMBL" id="HHP68378.1"/>
    </source>
</evidence>
<dbReference type="EMBL" id="DRYK01000082">
    <property type="protein sequence ID" value="HHP68378.1"/>
    <property type="molecule type" value="Genomic_DNA"/>
</dbReference>
<feature type="transmembrane region" description="Helical" evidence="1">
    <location>
        <begin position="109"/>
        <end position="135"/>
    </location>
</feature>
<proteinExistence type="predicted"/>
<keyword evidence="1" id="KW-1133">Transmembrane helix</keyword>
<name>A0A7J3Y044_9CREN</name>
<gene>
    <name evidence="2" type="ORF">ENM60_06340</name>
</gene>